<evidence type="ECO:0000313" key="2">
    <source>
        <dbReference type="Proteomes" id="UP000093985"/>
    </source>
</evidence>
<protein>
    <submittedName>
        <fullName evidence="1">Uncharacterized protein</fullName>
    </submittedName>
</protein>
<dbReference type="Proteomes" id="UP000093985">
    <property type="component" value="Unassembled WGS sequence"/>
</dbReference>
<organism evidence="1 2">
    <name type="scientific">Mycolicibacter sinensis (strain JDM601)</name>
    <name type="common">Mycobacterium sinense</name>
    <dbReference type="NCBI Taxonomy" id="875328"/>
    <lineage>
        <taxon>Bacteria</taxon>
        <taxon>Bacillati</taxon>
        <taxon>Actinomycetota</taxon>
        <taxon>Actinomycetes</taxon>
        <taxon>Mycobacteriales</taxon>
        <taxon>Mycobacteriaceae</taxon>
        <taxon>Mycolicibacter</taxon>
    </lineage>
</organism>
<gene>
    <name evidence="1" type="ORF">A5771_19615</name>
</gene>
<dbReference type="EMBL" id="LZIN01000108">
    <property type="protein sequence ID" value="OBF99248.1"/>
    <property type="molecule type" value="Genomic_DNA"/>
</dbReference>
<proteinExistence type="predicted"/>
<comment type="caution">
    <text evidence="1">The sequence shown here is derived from an EMBL/GenBank/DDBJ whole genome shotgun (WGS) entry which is preliminary data.</text>
</comment>
<name>A0A1A2E410_MYCSD</name>
<reference evidence="2" key="1">
    <citation type="submission" date="2016-06" db="EMBL/GenBank/DDBJ databases">
        <authorList>
            <person name="Sutton G."/>
            <person name="Brinkac L."/>
            <person name="Sanka R."/>
            <person name="Adams M."/>
            <person name="Lau E."/>
            <person name="Mehaffy C."/>
            <person name="Tameris M."/>
            <person name="Hatherill M."/>
            <person name="Hanekom W."/>
            <person name="Mahomed H."/>
            <person name="Mcshane H."/>
        </authorList>
    </citation>
    <scope>NUCLEOTIDE SEQUENCE [LARGE SCALE GENOMIC DNA]</scope>
    <source>
        <strain evidence="2">852014-51077_SCH5608930-a</strain>
    </source>
</reference>
<sequence length="106" mass="11449">MDAERFRQLLTARAPFISVYFEDSHDTEDAATKLELTWREVSEQLTQQGVGQRLVEEIERAHTLRADEALPWGAIAIGAAVVGGGEAVDPADGVAAVLRYPPTASA</sequence>
<evidence type="ECO:0000313" key="1">
    <source>
        <dbReference type="EMBL" id="OBF99248.1"/>
    </source>
</evidence>
<dbReference type="RefSeq" id="WP_064857208.1">
    <property type="nucleotide sequence ID" value="NZ_LZIM01000094.1"/>
</dbReference>
<dbReference type="AlphaFoldDB" id="A0A1A2E410"/>
<accession>A0A1A2E410</accession>